<keyword evidence="7" id="KW-0346">Stress response</keyword>
<evidence type="ECO:0000256" key="1">
    <source>
        <dbReference type="ARBA" id="ARBA00006620"/>
    </source>
</evidence>
<feature type="compositionally biased region" description="Basic and acidic residues" evidence="8">
    <location>
        <begin position="28"/>
        <end position="45"/>
    </location>
</feature>
<dbReference type="GO" id="GO:0016787">
    <property type="term" value="F:hydrolase activity"/>
    <property type="evidence" value="ECO:0007669"/>
    <property type="project" value="UniProtKB-KW"/>
</dbReference>
<dbReference type="AlphaFoldDB" id="A0A542EMV5"/>
<evidence type="ECO:0000256" key="7">
    <source>
        <dbReference type="ARBA" id="ARBA00023016"/>
    </source>
</evidence>
<dbReference type="InterPro" id="IPR038570">
    <property type="entry name" value="HicA_sf"/>
</dbReference>
<feature type="compositionally biased region" description="Basic residues" evidence="8">
    <location>
        <begin position="110"/>
        <end position="119"/>
    </location>
</feature>
<comment type="similarity">
    <text evidence="1">Belongs to the HicA mRNA interferase family.</text>
</comment>
<organism evidence="9 10">
    <name type="scientific">Kribbella jejuensis</name>
    <dbReference type="NCBI Taxonomy" id="236068"/>
    <lineage>
        <taxon>Bacteria</taxon>
        <taxon>Bacillati</taxon>
        <taxon>Actinomycetota</taxon>
        <taxon>Actinomycetes</taxon>
        <taxon>Propionibacteriales</taxon>
        <taxon>Kribbellaceae</taxon>
        <taxon>Kribbella</taxon>
    </lineage>
</organism>
<name>A0A542EMV5_9ACTN</name>
<dbReference type="Pfam" id="PF07927">
    <property type="entry name" value="HicA_toxin"/>
    <property type="match status" value="1"/>
</dbReference>
<feature type="compositionally biased region" description="Polar residues" evidence="8">
    <location>
        <begin position="59"/>
        <end position="73"/>
    </location>
</feature>
<feature type="region of interest" description="Disordered" evidence="8">
    <location>
        <begin position="1"/>
        <end position="119"/>
    </location>
</feature>
<keyword evidence="10" id="KW-1185">Reference proteome</keyword>
<evidence type="ECO:0000256" key="8">
    <source>
        <dbReference type="SAM" id="MobiDB-lite"/>
    </source>
</evidence>
<comment type="caution">
    <text evidence="9">The sequence shown here is derived from an EMBL/GenBank/DDBJ whole genome shotgun (WGS) entry which is preliminary data.</text>
</comment>
<evidence type="ECO:0000313" key="10">
    <source>
        <dbReference type="Proteomes" id="UP000316298"/>
    </source>
</evidence>
<keyword evidence="4" id="KW-0255">Endonuclease</keyword>
<dbReference type="InterPro" id="IPR012933">
    <property type="entry name" value="HicA_mRNA_interferase"/>
</dbReference>
<dbReference type="Proteomes" id="UP000316298">
    <property type="component" value="Unassembled WGS sequence"/>
</dbReference>
<dbReference type="GO" id="GO:0004519">
    <property type="term" value="F:endonuclease activity"/>
    <property type="evidence" value="ECO:0007669"/>
    <property type="project" value="UniProtKB-KW"/>
</dbReference>
<protein>
    <submittedName>
        <fullName evidence="9">Putative RNA binding protein YcfA (HicA-like mRNA interferase family)</fullName>
    </submittedName>
</protein>
<evidence type="ECO:0000256" key="2">
    <source>
        <dbReference type="ARBA" id="ARBA00022649"/>
    </source>
</evidence>
<evidence type="ECO:0000256" key="4">
    <source>
        <dbReference type="ARBA" id="ARBA00022759"/>
    </source>
</evidence>
<proteinExistence type="inferred from homology"/>
<dbReference type="GO" id="GO:0003729">
    <property type="term" value="F:mRNA binding"/>
    <property type="evidence" value="ECO:0007669"/>
    <property type="project" value="InterPro"/>
</dbReference>
<gene>
    <name evidence="9" type="ORF">FB475_0787</name>
</gene>
<dbReference type="Gene3D" id="3.30.920.30">
    <property type="entry name" value="Hypothetical protein"/>
    <property type="match status" value="1"/>
</dbReference>
<dbReference type="OrthoDB" id="3830873at2"/>
<keyword evidence="5" id="KW-0378">Hydrolase</keyword>
<keyword evidence="3" id="KW-0540">Nuclease</keyword>
<keyword evidence="6" id="KW-0694">RNA-binding</keyword>
<dbReference type="EMBL" id="VFMM01000001">
    <property type="protein sequence ID" value="TQJ16682.1"/>
    <property type="molecule type" value="Genomic_DNA"/>
</dbReference>
<evidence type="ECO:0000256" key="5">
    <source>
        <dbReference type="ARBA" id="ARBA00022801"/>
    </source>
</evidence>
<keyword evidence="2" id="KW-1277">Toxin-antitoxin system</keyword>
<evidence type="ECO:0000256" key="6">
    <source>
        <dbReference type="ARBA" id="ARBA00022884"/>
    </source>
</evidence>
<reference evidence="9 10" key="1">
    <citation type="submission" date="2019-06" db="EMBL/GenBank/DDBJ databases">
        <title>Sequencing the genomes of 1000 actinobacteria strains.</title>
        <authorList>
            <person name="Klenk H.-P."/>
        </authorList>
    </citation>
    <scope>NUCLEOTIDE SEQUENCE [LARGE SCALE GENOMIC DNA]</scope>
    <source>
        <strain evidence="9 10">DSM 17305</strain>
    </source>
</reference>
<sequence>MPKKFRDADKELKNAGFKPVRQNGSHITYKDDKGRSVTVPKHGEIKTGTWGNIERQAGLKQSGQQSSSAQDTRAAQRAAGSGVAPPGQGARGSGQGQQDQSSGRQDKKESKRRFGRGGR</sequence>
<feature type="compositionally biased region" description="Basic and acidic residues" evidence="8">
    <location>
        <begin position="1"/>
        <end position="13"/>
    </location>
</feature>
<accession>A0A542EMV5</accession>
<dbReference type="RefSeq" id="WP_141852585.1">
    <property type="nucleotide sequence ID" value="NZ_BAAAKA010000023.1"/>
</dbReference>
<evidence type="ECO:0000256" key="3">
    <source>
        <dbReference type="ARBA" id="ARBA00022722"/>
    </source>
</evidence>
<evidence type="ECO:0000313" key="9">
    <source>
        <dbReference type="EMBL" id="TQJ16682.1"/>
    </source>
</evidence>
<dbReference type="SUPFAM" id="SSF54786">
    <property type="entry name" value="YcfA/nrd intein domain"/>
    <property type="match status" value="1"/>
</dbReference>